<accession>A0A8S9RZB4</accession>
<dbReference type="Proteomes" id="UP000712600">
    <property type="component" value="Unassembled WGS sequence"/>
</dbReference>
<dbReference type="EMBL" id="QGKX02000088">
    <property type="protein sequence ID" value="KAF3584984.1"/>
    <property type="molecule type" value="Genomic_DNA"/>
</dbReference>
<evidence type="ECO:0000313" key="2">
    <source>
        <dbReference type="Proteomes" id="UP000712600"/>
    </source>
</evidence>
<reference evidence="1" key="1">
    <citation type="submission" date="2019-12" db="EMBL/GenBank/DDBJ databases">
        <title>Genome sequencing and annotation of Brassica cretica.</title>
        <authorList>
            <person name="Studholme D.J."/>
            <person name="Sarris P."/>
        </authorList>
    </citation>
    <scope>NUCLEOTIDE SEQUENCE</scope>
    <source>
        <strain evidence="1">PFS-109/04</strain>
        <tissue evidence="1">Leaf</tissue>
    </source>
</reference>
<comment type="caution">
    <text evidence="1">The sequence shown here is derived from an EMBL/GenBank/DDBJ whole genome shotgun (WGS) entry which is preliminary data.</text>
</comment>
<organism evidence="1 2">
    <name type="scientific">Brassica cretica</name>
    <name type="common">Mustard</name>
    <dbReference type="NCBI Taxonomy" id="69181"/>
    <lineage>
        <taxon>Eukaryota</taxon>
        <taxon>Viridiplantae</taxon>
        <taxon>Streptophyta</taxon>
        <taxon>Embryophyta</taxon>
        <taxon>Tracheophyta</taxon>
        <taxon>Spermatophyta</taxon>
        <taxon>Magnoliopsida</taxon>
        <taxon>eudicotyledons</taxon>
        <taxon>Gunneridae</taxon>
        <taxon>Pentapetalae</taxon>
        <taxon>rosids</taxon>
        <taxon>malvids</taxon>
        <taxon>Brassicales</taxon>
        <taxon>Brassicaceae</taxon>
        <taxon>Brassiceae</taxon>
        <taxon>Brassica</taxon>
    </lineage>
</organism>
<name>A0A8S9RZB4_BRACR</name>
<gene>
    <name evidence="1" type="ORF">F2Q69_00030249</name>
</gene>
<proteinExistence type="predicted"/>
<protein>
    <submittedName>
        <fullName evidence="1">Uncharacterized protein</fullName>
    </submittedName>
</protein>
<dbReference type="AlphaFoldDB" id="A0A8S9RZB4"/>
<sequence>MGKVSLLEWIVQGYLENSFGKAVHLLLVNSSLEMLMNLFLSFPQGSPLRNLINYQLALALVLHLKVVRSYIPCVLKVGVDSIYLPTEIHCQLLLAFKNLIKLFFNLALMGVVSGKKSLRRWHRHQDQKLQPSDHLTFDLVRYADDPPGHAGISINTLVETSTDYSIGILIYAYGQALMYGLNVWVECVLTKLPRSVLALL</sequence>
<evidence type="ECO:0000313" key="1">
    <source>
        <dbReference type="EMBL" id="KAF3584984.1"/>
    </source>
</evidence>